<dbReference type="GO" id="GO:0003677">
    <property type="term" value="F:DNA binding"/>
    <property type="evidence" value="ECO:0007669"/>
    <property type="project" value="InterPro"/>
</dbReference>
<name>L0DTW6_THIND</name>
<proteinExistence type="predicted"/>
<reference evidence="2" key="1">
    <citation type="submission" date="2015-12" db="EMBL/GenBank/DDBJ databases">
        <authorList>
            <person name="Tikhonova T.V."/>
            <person name="Pavlov A.R."/>
            <person name="Beletsky A.V."/>
            <person name="Mardanov A.V."/>
            <person name="Sorokin D.Y."/>
            <person name="Ravin N.V."/>
            <person name="Popov V.O."/>
        </authorList>
    </citation>
    <scope>NUCLEOTIDE SEQUENCE</scope>
    <source>
        <strain evidence="2">DSM 14787</strain>
    </source>
</reference>
<dbReference type="KEGG" id="tni:TVNIR_0753"/>
<dbReference type="AlphaFoldDB" id="L0DTW6"/>
<organism evidence="2 3">
    <name type="scientific">Thioalkalivibrio nitratireducens (strain DSM 14787 / UNIQEM 213 / ALEN2)</name>
    <dbReference type="NCBI Taxonomy" id="1255043"/>
    <lineage>
        <taxon>Bacteria</taxon>
        <taxon>Pseudomonadati</taxon>
        <taxon>Pseudomonadota</taxon>
        <taxon>Gammaproteobacteria</taxon>
        <taxon>Chromatiales</taxon>
        <taxon>Ectothiorhodospiraceae</taxon>
        <taxon>Thioalkalivibrio</taxon>
    </lineage>
</organism>
<dbReference type="Proteomes" id="UP000010809">
    <property type="component" value="Chromosome"/>
</dbReference>
<dbReference type="InterPro" id="IPR010982">
    <property type="entry name" value="Lambda_DNA-bd_dom_sf"/>
</dbReference>
<sequence length="147" mass="16215">MTTEALQRHARELAQVLRQRRKALGVTVQNAAAAAGMSRDTWYRMERGELTVTIAAWFNALAVLGLRFGVGLDKPETEAAASDTIPLAIALAEYPQLAALAWPMGEKTVLTPREAFDVYARNERHLNVAALTPREKALIDNLRTLFA</sequence>
<dbReference type="RefSeq" id="WP_015257596.1">
    <property type="nucleotide sequence ID" value="NC_019902.2"/>
</dbReference>
<evidence type="ECO:0000313" key="2">
    <source>
        <dbReference type="EMBL" id="AGA32447.1"/>
    </source>
</evidence>
<dbReference type="STRING" id="1255043.TVNIR_0753"/>
<dbReference type="Pfam" id="PF13560">
    <property type="entry name" value="HTH_31"/>
    <property type="match status" value="1"/>
</dbReference>
<dbReference type="eggNOG" id="ENOG5032UW3">
    <property type="taxonomic scope" value="Bacteria"/>
</dbReference>
<dbReference type="EMBL" id="CP003989">
    <property type="protein sequence ID" value="AGA32447.1"/>
    <property type="molecule type" value="Genomic_DNA"/>
</dbReference>
<gene>
    <name evidence="2" type="ordered locus">TVNIR_0753</name>
</gene>
<dbReference type="Gene3D" id="1.10.260.40">
    <property type="entry name" value="lambda repressor-like DNA-binding domains"/>
    <property type="match status" value="1"/>
</dbReference>
<feature type="domain" description="HTH cro/C1-type" evidence="1">
    <location>
        <begin position="16"/>
        <end position="71"/>
    </location>
</feature>
<dbReference type="InterPro" id="IPR001387">
    <property type="entry name" value="Cro/C1-type_HTH"/>
</dbReference>
<evidence type="ECO:0000313" key="3">
    <source>
        <dbReference type="Proteomes" id="UP000010809"/>
    </source>
</evidence>
<evidence type="ECO:0000259" key="1">
    <source>
        <dbReference type="SMART" id="SM00530"/>
    </source>
</evidence>
<protein>
    <submittedName>
        <fullName evidence="2">Transcriptional regulator, XRE family</fullName>
    </submittedName>
</protein>
<dbReference type="SUPFAM" id="SSF47413">
    <property type="entry name" value="lambda repressor-like DNA-binding domains"/>
    <property type="match status" value="1"/>
</dbReference>
<accession>L0DTW6</accession>
<keyword evidence="3" id="KW-1185">Reference proteome</keyword>
<dbReference type="CDD" id="cd00093">
    <property type="entry name" value="HTH_XRE"/>
    <property type="match status" value="1"/>
</dbReference>
<dbReference type="HOGENOM" id="CLU_1711089_0_0_6"/>
<dbReference type="SMART" id="SM00530">
    <property type="entry name" value="HTH_XRE"/>
    <property type="match status" value="1"/>
</dbReference>
<dbReference type="PATRIC" id="fig|1255043.3.peg.759"/>